<organism evidence="4 5">
    <name type="scientific">Oleoguttula mirabilis</name>
    <dbReference type="NCBI Taxonomy" id="1507867"/>
    <lineage>
        <taxon>Eukaryota</taxon>
        <taxon>Fungi</taxon>
        <taxon>Dikarya</taxon>
        <taxon>Ascomycota</taxon>
        <taxon>Pezizomycotina</taxon>
        <taxon>Dothideomycetes</taxon>
        <taxon>Dothideomycetidae</taxon>
        <taxon>Mycosphaerellales</taxon>
        <taxon>Teratosphaeriaceae</taxon>
        <taxon>Oleoguttula</taxon>
    </lineage>
</organism>
<dbReference type="SUPFAM" id="SSF51430">
    <property type="entry name" value="NAD(P)-linked oxidoreductase"/>
    <property type="match status" value="1"/>
</dbReference>
<dbReference type="AlphaFoldDB" id="A0AAV9J690"/>
<gene>
    <name evidence="4" type="ORF">LTR36_010282</name>
</gene>
<evidence type="ECO:0000256" key="1">
    <source>
        <dbReference type="ARBA" id="ARBA00023002"/>
    </source>
</evidence>
<dbReference type="Gene3D" id="3.20.20.100">
    <property type="entry name" value="NADP-dependent oxidoreductase domain"/>
    <property type="match status" value="1"/>
</dbReference>
<dbReference type="InterPro" id="IPR036812">
    <property type="entry name" value="NAD(P)_OxRdtase_dom_sf"/>
</dbReference>
<dbReference type="PANTHER" id="PTHR43364">
    <property type="entry name" value="NADH-SPECIFIC METHYLGLYOXAL REDUCTASE-RELATED"/>
    <property type="match status" value="1"/>
</dbReference>
<proteinExistence type="predicted"/>
<sequence>MQHVLQAGLSVGLSATSGFHSSKPNAMPKDHDHSKDLTPSSFTPRGVSEDRVTYKGKNGNVEASRICIGAWSWGDKATWHWDPSELPAVKEAWQVCLKNGVNMIDTAQVYGSGESERICAELFQGLKREDYVIQTKWWVLPAEKENITNPRDAPLAKLKVSLELLKVDYVDIYMVHGHIHPQSIAIVAKSLADCVDQGLTKAVGVANYDEKDVIKMKEELARYGVPLAVNQCEYSLLRRIPETSGLLQACKQNDIVFQSYSSLAQGRLSGKYNSSNEPPKQYRFSSYPMKYIEPTLEVQKRIADKRGVSVAAVALNYNIVHGIVPVVGIRKPEQAETNCQALGWRLSDEEIAELDKVSFEGKTTSLWQQG</sequence>
<dbReference type="Pfam" id="PF00248">
    <property type="entry name" value="Aldo_ket_red"/>
    <property type="match status" value="1"/>
</dbReference>
<dbReference type="PRINTS" id="PR00069">
    <property type="entry name" value="ALDKETRDTASE"/>
</dbReference>
<feature type="domain" description="NADP-dependent oxidoreductase" evidence="3">
    <location>
        <begin position="65"/>
        <end position="357"/>
    </location>
</feature>
<dbReference type="CDD" id="cd19093">
    <property type="entry name" value="AKR_AtPLR-like"/>
    <property type="match status" value="1"/>
</dbReference>
<dbReference type="Proteomes" id="UP001324427">
    <property type="component" value="Unassembled WGS sequence"/>
</dbReference>
<dbReference type="InterPro" id="IPR020471">
    <property type="entry name" value="AKR"/>
</dbReference>
<accession>A0AAV9J690</accession>
<dbReference type="GO" id="GO:0016491">
    <property type="term" value="F:oxidoreductase activity"/>
    <property type="evidence" value="ECO:0007669"/>
    <property type="project" value="UniProtKB-KW"/>
</dbReference>
<keyword evidence="1" id="KW-0560">Oxidoreductase</keyword>
<dbReference type="InterPro" id="IPR023210">
    <property type="entry name" value="NADP_OxRdtase_dom"/>
</dbReference>
<evidence type="ECO:0000259" key="3">
    <source>
        <dbReference type="Pfam" id="PF00248"/>
    </source>
</evidence>
<reference evidence="4 5" key="1">
    <citation type="submission" date="2021-11" db="EMBL/GenBank/DDBJ databases">
        <title>Black yeast isolated from Biological Soil Crust.</title>
        <authorList>
            <person name="Kurbessoian T."/>
        </authorList>
    </citation>
    <scope>NUCLEOTIDE SEQUENCE [LARGE SCALE GENOMIC DNA]</scope>
    <source>
        <strain evidence="4 5">CCFEE 5522</strain>
    </source>
</reference>
<dbReference type="InterPro" id="IPR050523">
    <property type="entry name" value="AKR_Detox_Biosynth"/>
</dbReference>
<dbReference type="PANTHER" id="PTHR43364:SF4">
    <property type="entry name" value="NAD(P)-LINKED OXIDOREDUCTASE SUPERFAMILY PROTEIN"/>
    <property type="match status" value="1"/>
</dbReference>
<feature type="region of interest" description="Disordered" evidence="2">
    <location>
        <begin position="19"/>
        <end position="51"/>
    </location>
</feature>
<keyword evidence="5" id="KW-1185">Reference proteome</keyword>
<protein>
    <recommendedName>
        <fullName evidence="3">NADP-dependent oxidoreductase domain-containing protein</fullName>
    </recommendedName>
</protein>
<dbReference type="EMBL" id="JAVFHQ010000080">
    <property type="protein sequence ID" value="KAK4539888.1"/>
    <property type="molecule type" value="Genomic_DNA"/>
</dbReference>
<comment type="caution">
    <text evidence="4">The sequence shown here is derived from an EMBL/GenBank/DDBJ whole genome shotgun (WGS) entry which is preliminary data.</text>
</comment>
<evidence type="ECO:0000313" key="4">
    <source>
        <dbReference type="EMBL" id="KAK4539888.1"/>
    </source>
</evidence>
<evidence type="ECO:0000313" key="5">
    <source>
        <dbReference type="Proteomes" id="UP001324427"/>
    </source>
</evidence>
<evidence type="ECO:0000256" key="2">
    <source>
        <dbReference type="SAM" id="MobiDB-lite"/>
    </source>
</evidence>
<name>A0AAV9J690_9PEZI</name>